<sequence>MYPLVFCIFSSVTLFFLTFLLELKPLGIKIMMILLWGFSGE</sequence>
<accession>A0A2P2R2I6</accession>
<protein>
    <submittedName>
        <fullName evidence="1">Uncharacterized protein</fullName>
    </submittedName>
</protein>
<evidence type="ECO:0000313" key="1">
    <source>
        <dbReference type="EMBL" id="MBX73486.1"/>
    </source>
</evidence>
<name>A0A2P2R2I6_RHIMU</name>
<dbReference type="AlphaFoldDB" id="A0A2P2R2I6"/>
<dbReference type="EMBL" id="GGEC01093002">
    <property type="protein sequence ID" value="MBX73486.1"/>
    <property type="molecule type" value="Transcribed_RNA"/>
</dbReference>
<reference evidence="1" key="1">
    <citation type="submission" date="2018-02" db="EMBL/GenBank/DDBJ databases">
        <title>Rhizophora mucronata_Transcriptome.</title>
        <authorList>
            <person name="Meera S.P."/>
            <person name="Sreeshan A."/>
            <person name="Augustine A."/>
        </authorList>
    </citation>
    <scope>NUCLEOTIDE SEQUENCE</scope>
    <source>
        <tissue evidence="1">Leaf</tissue>
    </source>
</reference>
<organism evidence="1">
    <name type="scientific">Rhizophora mucronata</name>
    <name type="common">Asiatic mangrove</name>
    <dbReference type="NCBI Taxonomy" id="61149"/>
    <lineage>
        <taxon>Eukaryota</taxon>
        <taxon>Viridiplantae</taxon>
        <taxon>Streptophyta</taxon>
        <taxon>Embryophyta</taxon>
        <taxon>Tracheophyta</taxon>
        <taxon>Spermatophyta</taxon>
        <taxon>Magnoliopsida</taxon>
        <taxon>eudicotyledons</taxon>
        <taxon>Gunneridae</taxon>
        <taxon>Pentapetalae</taxon>
        <taxon>rosids</taxon>
        <taxon>fabids</taxon>
        <taxon>Malpighiales</taxon>
        <taxon>Rhizophoraceae</taxon>
        <taxon>Rhizophora</taxon>
    </lineage>
</organism>
<proteinExistence type="predicted"/>